<dbReference type="EMBL" id="JACOOQ010000020">
    <property type="protein sequence ID" value="MBC5640982.1"/>
    <property type="molecule type" value="Genomic_DNA"/>
</dbReference>
<feature type="domain" description="Transposase InsH N-terminal" evidence="1">
    <location>
        <begin position="18"/>
        <end position="76"/>
    </location>
</feature>
<protein>
    <submittedName>
        <fullName evidence="2">Transposase</fullName>
    </submittedName>
</protein>
<dbReference type="AlphaFoldDB" id="A0A8I0AA29"/>
<evidence type="ECO:0000313" key="3">
    <source>
        <dbReference type="Proteomes" id="UP000662088"/>
    </source>
</evidence>
<dbReference type="Proteomes" id="UP000662088">
    <property type="component" value="Unassembled WGS sequence"/>
</dbReference>
<name>A0A8I0AA29_9CLOT</name>
<dbReference type="InterPro" id="IPR008490">
    <property type="entry name" value="Transposase_InsH_N"/>
</dbReference>
<dbReference type="PANTHER" id="PTHR33408">
    <property type="entry name" value="TRANSPOSASE"/>
    <property type="match status" value="1"/>
</dbReference>
<sequence>MNIFSLYNTNQQLVLPIDLEIMIPETDSVRLLSTVLEGLDYSELYNAYSTNGRNPAISPKTLFMVLVYANLNDIHS</sequence>
<reference evidence="2" key="1">
    <citation type="submission" date="2020-08" db="EMBL/GenBank/DDBJ databases">
        <title>Genome public.</title>
        <authorList>
            <person name="Liu C."/>
            <person name="Sun Q."/>
        </authorList>
    </citation>
    <scope>NUCLEOTIDE SEQUENCE</scope>
    <source>
        <strain evidence="2">NSJ-42</strain>
    </source>
</reference>
<gene>
    <name evidence="2" type="ORF">H8R92_11235</name>
</gene>
<dbReference type="PANTHER" id="PTHR33408:SF2">
    <property type="entry name" value="TRANSPOSASE DDE DOMAIN-CONTAINING PROTEIN"/>
    <property type="match status" value="1"/>
</dbReference>
<keyword evidence="3" id="KW-1185">Reference proteome</keyword>
<organism evidence="2 3">
    <name type="scientific">Clostridium lentum</name>
    <dbReference type="NCBI Taxonomy" id="2763037"/>
    <lineage>
        <taxon>Bacteria</taxon>
        <taxon>Bacillati</taxon>
        <taxon>Bacillota</taxon>
        <taxon>Clostridia</taxon>
        <taxon>Eubacteriales</taxon>
        <taxon>Clostridiaceae</taxon>
        <taxon>Clostridium</taxon>
    </lineage>
</organism>
<accession>A0A8I0AA29</accession>
<comment type="caution">
    <text evidence="2">The sequence shown here is derived from an EMBL/GenBank/DDBJ whole genome shotgun (WGS) entry which is preliminary data.</text>
</comment>
<dbReference type="Pfam" id="PF05598">
    <property type="entry name" value="DUF772"/>
    <property type="match status" value="1"/>
</dbReference>
<evidence type="ECO:0000313" key="2">
    <source>
        <dbReference type="EMBL" id="MBC5640982.1"/>
    </source>
</evidence>
<evidence type="ECO:0000259" key="1">
    <source>
        <dbReference type="Pfam" id="PF05598"/>
    </source>
</evidence>
<proteinExistence type="predicted"/>